<proteinExistence type="predicted"/>
<evidence type="ECO:0000313" key="1">
    <source>
        <dbReference type="EMBL" id="JAD44059.1"/>
    </source>
</evidence>
<protein>
    <submittedName>
        <fullName evidence="1">Uncharacterized protein</fullName>
    </submittedName>
</protein>
<reference evidence="1" key="1">
    <citation type="submission" date="2014-09" db="EMBL/GenBank/DDBJ databases">
        <authorList>
            <person name="Magalhaes I.L.F."/>
            <person name="Oliveira U."/>
            <person name="Santos F.R."/>
            <person name="Vidigal T.H.D.A."/>
            <person name="Brescovit A.D."/>
            <person name="Santos A.J."/>
        </authorList>
    </citation>
    <scope>NUCLEOTIDE SEQUENCE</scope>
    <source>
        <tissue evidence="1">Shoot tissue taken approximately 20 cm above the soil surface</tissue>
    </source>
</reference>
<organism evidence="1">
    <name type="scientific">Arundo donax</name>
    <name type="common">Giant reed</name>
    <name type="synonym">Donax arundinaceus</name>
    <dbReference type="NCBI Taxonomy" id="35708"/>
    <lineage>
        <taxon>Eukaryota</taxon>
        <taxon>Viridiplantae</taxon>
        <taxon>Streptophyta</taxon>
        <taxon>Embryophyta</taxon>
        <taxon>Tracheophyta</taxon>
        <taxon>Spermatophyta</taxon>
        <taxon>Magnoliopsida</taxon>
        <taxon>Liliopsida</taxon>
        <taxon>Poales</taxon>
        <taxon>Poaceae</taxon>
        <taxon>PACMAD clade</taxon>
        <taxon>Arundinoideae</taxon>
        <taxon>Arundineae</taxon>
        <taxon>Arundo</taxon>
    </lineage>
</organism>
<dbReference type="EMBL" id="GBRH01253836">
    <property type="protein sequence ID" value="JAD44059.1"/>
    <property type="molecule type" value="Transcribed_RNA"/>
</dbReference>
<reference evidence="1" key="2">
    <citation type="journal article" date="2015" name="Data Brief">
        <title>Shoot transcriptome of the giant reed, Arundo donax.</title>
        <authorList>
            <person name="Barrero R.A."/>
            <person name="Guerrero F.D."/>
            <person name="Moolhuijzen P."/>
            <person name="Goolsby J.A."/>
            <person name="Tidwell J."/>
            <person name="Bellgard S.E."/>
            <person name="Bellgard M.I."/>
        </authorList>
    </citation>
    <scope>NUCLEOTIDE SEQUENCE</scope>
    <source>
        <tissue evidence="1">Shoot tissue taken approximately 20 cm above the soil surface</tissue>
    </source>
</reference>
<sequence>MTMHPVSADHGIPRNKFPMHELLKENTCHPNQTALGIHVKKGSLQLVL</sequence>
<name>A0A0A8ZXH7_ARUDO</name>
<dbReference type="AlphaFoldDB" id="A0A0A8ZXH7"/>
<accession>A0A0A8ZXH7</accession>